<organism evidence="2 3">
    <name type="scientific">Arthrobacter phage Brent</name>
    <dbReference type="NCBI Taxonomy" id="1701798"/>
    <lineage>
        <taxon>Viruses</taxon>
        <taxon>Duplodnaviria</taxon>
        <taxon>Heunggongvirae</taxon>
        <taxon>Uroviricota</taxon>
        <taxon>Caudoviricetes</taxon>
        <taxon>Berryhillviridae</taxon>
        <taxon>Jawnskivirus</taxon>
        <taxon>Jawnskivirus brent</taxon>
        <taxon>Marthavirus brent</taxon>
    </lineage>
</organism>
<dbReference type="Proteomes" id="UP000226267">
    <property type="component" value="Segment"/>
</dbReference>
<dbReference type="EMBL" id="KT365401">
    <property type="protein sequence ID" value="ALF01242.1"/>
    <property type="molecule type" value="Genomic_DNA"/>
</dbReference>
<reference evidence="2 3" key="1">
    <citation type="submission" date="2015-08" db="EMBL/GenBank/DDBJ databases">
        <authorList>
            <person name="London S.C."/>
            <person name="Barrett N.A."/>
            <person name="Buerkert T.R."/>
            <person name="Cautela J.A."/>
            <person name="Egan M.S."/>
            <person name="Erb J.E."/>
            <person name="Garrigan K.E."/>
            <person name="Hagan D.J."/>
            <person name="Hartwell M.C."/>
            <person name="Hyduchak K.M."/>
            <person name="Jacob A.E."/>
            <person name="Lamey M.E."/>
            <person name="Lindemann J.M."/>
            <person name="Martynyuk T."/>
            <person name="Mele F.E."/>
            <person name="Menninger J.E."/>
            <person name="Nabua C.T."/>
            <person name="Napoli C.K."/>
            <person name="Santiago L.M."/>
            <person name="Sweetman A.T."/>
            <person name="Weinstein J.L."/>
            <person name="Denigris D.M."/>
            <person name="King-Smith C."/>
            <person name="Lee-Soety J.Y."/>
            <person name="Delesalle V.A."/>
            <person name="Bradley K.W."/>
            <person name="Asai D.J."/>
            <person name="Bowman C.A."/>
            <person name="Russell D.A."/>
            <person name="Pope W.H."/>
            <person name="Jacobs-Sera D."/>
            <person name="Hendrix R.W."/>
            <person name="Hatfull G.F."/>
        </authorList>
    </citation>
    <scope>NUCLEOTIDE SEQUENCE [LARGE SCALE GENOMIC DNA]</scope>
</reference>
<accession>A0A0M4R3I3</accession>
<feature type="transmembrane region" description="Helical" evidence="1">
    <location>
        <begin position="66"/>
        <end position="86"/>
    </location>
</feature>
<dbReference type="OrthoDB" id="28699at10239"/>
<evidence type="ECO:0000256" key="1">
    <source>
        <dbReference type="SAM" id="Phobius"/>
    </source>
</evidence>
<keyword evidence="1" id="KW-1133">Transmembrane helix</keyword>
<gene>
    <name evidence="2" type="ORF">SEA_BRENT_31</name>
</gene>
<evidence type="ECO:0000313" key="2">
    <source>
        <dbReference type="EMBL" id="ALF01242.1"/>
    </source>
</evidence>
<keyword evidence="1" id="KW-0812">Transmembrane</keyword>
<sequence length="91" mass="10033">MRVFHTGEDDKIRIQHARAAFWNCVEYGLLLSYRFERPSTANTGENALPKQQPIVLTERGEYVKEILTALSLIAPIAALAIAFVAFGGSPA</sequence>
<keyword evidence="1" id="KW-0472">Membrane</keyword>
<proteinExistence type="predicted"/>
<protein>
    <submittedName>
        <fullName evidence="2">Uncharacterized protein</fullName>
    </submittedName>
</protein>
<evidence type="ECO:0000313" key="3">
    <source>
        <dbReference type="Proteomes" id="UP000226267"/>
    </source>
</evidence>
<keyword evidence="3" id="KW-1185">Reference proteome</keyword>
<name>A0A0M4R3I3_9CAUD</name>